<evidence type="ECO:0000313" key="4">
    <source>
        <dbReference type="Proteomes" id="UP000598997"/>
    </source>
</evidence>
<keyword evidence="4" id="KW-1185">Reference proteome</keyword>
<reference evidence="3 4" key="1">
    <citation type="journal article" date="2014" name="Int. J. Syst. Evol. Microbiol.">
        <title>Complete genome sequence of Corynebacterium casei LMG S-19264T (=DSM 44701T), isolated from a smear-ripened cheese.</title>
        <authorList>
            <consortium name="US DOE Joint Genome Institute (JGI-PGF)"/>
            <person name="Walter F."/>
            <person name="Albersmeier A."/>
            <person name="Kalinowski J."/>
            <person name="Ruckert C."/>
        </authorList>
    </citation>
    <scope>NUCLEOTIDE SEQUENCE [LARGE SCALE GENOMIC DNA]</scope>
    <source>
        <strain evidence="3 4">CGMCC 1.15358</strain>
    </source>
</reference>
<dbReference type="Proteomes" id="UP000598997">
    <property type="component" value="Unassembled WGS sequence"/>
</dbReference>
<dbReference type="Pfam" id="PF02371">
    <property type="entry name" value="Transposase_20"/>
    <property type="match status" value="1"/>
</dbReference>
<proteinExistence type="predicted"/>
<dbReference type="InterPro" id="IPR002525">
    <property type="entry name" value="Transp_IS110-like_N"/>
</dbReference>
<evidence type="ECO:0000313" key="3">
    <source>
        <dbReference type="EMBL" id="GGD54415.1"/>
    </source>
</evidence>
<dbReference type="GO" id="GO:0004803">
    <property type="term" value="F:transposase activity"/>
    <property type="evidence" value="ECO:0007669"/>
    <property type="project" value="InterPro"/>
</dbReference>
<evidence type="ECO:0000259" key="1">
    <source>
        <dbReference type="Pfam" id="PF01548"/>
    </source>
</evidence>
<name>A0A916YNL9_9SPHN</name>
<dbReference type="InterPro" id="IPR047650">
    <property type="entry name" value="Transpos_IS110"/>
</dbReference>
<dbReference type="GO" id="GO:0003677">
    <property type="term" value="F:DNA binding"/>
    <property type="evidence" value="ECO:0007669"/>
    <property type="project" value="InterPro"/>
</dbReference>
<feature type="domain" description="Transposase IS116/IS110/IS902 C-terminal" evidence="2">
    <location>
        <begin position="213"/>
        <end position="287"/>
    </location>
</feature>
<dbReference type="OrthoDB" id="5289737at2"/>
<accession>A0A916YNL9</accession>
<dbReference type="RefSeq" id="WP_066761469.1">
    <property type="nucleotide sequence ID" value="NZ_BMIO01000020.1"/>
</dbReference>
<dbReference type="NCBIfam" id="NF033542">
    <property type="entry name" value="transpos_IS110"/>
    <property type="match status" value="1"/>
</dbReference>
<comment type="caution">
    <text evidence="3">The sequence shown here is derived from an EMBL/GenBank/DDBJ whole genome shotgun (WGS) entry which is preliminary data.</text>
</comment>
<evidence type="ECO:0000259" key="2">
    <source>
        <dbReference type="Pfam" id="PF02371"/>
    </source>
</evidence>
<protein>
    <submittedName>
        <fullName evidence="3">IS110 family transposase</fullName>
    </submittedName>
</protein>
<sequence>MEEITTVGIDLAKSIFHVHAVDKAGAVVLQKAFKRRRLIAFFQKLPPCLIGLEACGSAHHWGRTLQQFGHDVRLIPPTYVKPYVRRQKNDAADAAAICEAVTRPTMRFVPIKIEEQQSALMLHRARSLLLSQRTALICAIRGHMAELGLIAPRAVRNMKPLLDVLADGDDESLPPLARDALAPLVAQLAHIDIQIARLDRELLKWHRDNPVSQRLASIPGVRPVTAALAASVTDPSMFASAREFSAFLGLTPRQNSTGGRTKLGRISKMGDRYLRTLLVSGAVSLLSPKRKHTCALDAWARNLIEKDKPIKLVAIALANKMARIAWAIMARGEIFRHPAPAV</sequence>
<feature type="domain" description="Transposase IS110-like N-terminal" evidence="1">
    <location>
        <begin position="7"/>
        <end position="146"/>
    </location>
</feature>
<dbReference type="PANTHER" id="PTHR33055">
    <property type="entry name" value="TRANSPOSASE FOR INSERTION SEQUENCE ELEMENT IS1111A"/>
    <property type="match status" value="1"/>
</dbReference>
<dbReference type="InterPro" id="IPR003346">
    <property type="entry name" value="Transposase_20"/>
</dbReference>
<dbReference type="AlphaFoldDB" id="A0A916YNL9"/>
<dbReference type="EMBL" id="BMIO01000020">
    <property type="protein sequence ID" value="GGD54415.1"/>
    <property type="molecule type" value="Genomic_DNA"/>
</dbReference>
<dbReference type="Pfam" id="PF01548">
    <property type="entry name" value="DEDD_Tnp_IS110"/>
    <property type="match status" value="1"/>
</dbReference>
<gene>
    <name evidence="3" type="ORF">GCM10010989_30730</name>
</gene>
<dbReference type="GO" id="GO:0006313">
    <property type="term" value="P:DNA transposition"/>
    <property type="evidence" value="ECO:0007669"/>
    <property type="project" value="InterPro"/>
</dbReference>
<dbReference type="PANTHER" id="PTHR33055:SF3">
    <property type="entry name" value="PUTATIVE TRANSPOSASE FOR IS117-RELATED"/>
    <property type="match status" value="1"/>
</dbReference>
<organism evidence="3 4">
    <name type="scientific">Croceicoccus pelagius</name>
    <dbReference type="NCBI Taxonomy" id="1703341"/>
    <lineage>
        <taxon>Bacteria</taxon>
        <taxon>Pseudomonadati</taxon>
        <taxon>Pseudomonadota</taxon>
        <taxon>Alphaproteobacteria</taxon>
        <taxon>Sphingomonadales</taxon>
        <taxon>Erythrobacteraceae</taxon>
        <taxon>Croceicoccus</taxon>
    </lineage>
</organism>